<dbReference type="InterPro" id="IPR029060">
    <property type="entry name" value="PIN-like_dom_sf"/>
</dbReference>
<comment type="caution">
    <text evidence="2">The sequence shown here is derived from an EMBL/GenBank/DDBJ whole genome shotgun (WGS) entry which is preliminary data.</text>
</comment>
<dbReference type="InterPro" id="IPR002716">
    <property type="entry name" value="PIN_dom"/>
</dbReference>
<dbReference type="AlphaFoldDB" id="A0A8T4KUF2"/>
<dbReference type="EMBL" id="JAGVWD010000043">
    <property type="protein sequence ID" value="MBS3057574.1"/>
    <property type="molecule type" value="Genomic_DNA"/>
</dbReference>
<dbReference type="SUPFAM" id="SSF88723">
    <property type="entry name" value="PIN domain-like"/>
    <property type="match status" value="1"/>
</dbReference>
<evidence type="ECO:0000313" key="2">
    <source>
        <dbReference type="EMBL" id="MBS3057574.1"/>
    </source>
</evidence>
<evidence type="ECO:0000259" key="1">
    <source>
        <dbReference type="Pfam" id="PF10130"/>
    </source>
</evidence>
<feature type="domain" description="PIN" evidence="1">
    <location>
        <begin position="8"/>
        <end position="114"/>
    </location>
</feature>
<sequence length="132" mass="14948">MVDKPLFLDTTVLLSGVTASRSASHEVLFEYPVKKYTNEYAVKETRWVMKEKLHLNYEIINDAVDAIRQNCSVAQTPSKEEMFKINLVDEADVPILCSAIKLSCILVTRDRGLLNEAKSYIEAKTPEQIIAK</sequence>
<evidence type="ECO:0000313" key="3">
    <source>
        <dbReference type="Proteomes" id="UP000677687"/>
    </source>
</evidence>
<dbReference type="Pfam" id="PF10130">
    <property type="entry name" value="PIN_2"/>
    <property type="match status" value="1"/>
</dbReference>
<accession>A0A8T4KUF2</accession>
<gene>
    <name evidence="2" type="ORF">J4415_03000</name>
</gene>
<name>A0A8T4KUF2_9ARCH</name>
<reference evidence="2" key="2">
    <citation type="submission" date="2021-05" db="EMBL/GenBank/DDBJ databases">
        <title>Protein family content uncovers lineage relationships and bacterial pathway maintenance mechanisms in DPANN archaea.</title>
        <authorList>
            <person name="Castelle C.J."/>
            <person name="Meheust R."/>
            <person name="Jaffe A.L."/>
            <person name="Seitz K."/>
            <person name="Gong X."/>
            <person name="Baker B.J."/>
            <person name="Banfield J.F."/>
        </authorList>
    </citation>
    <scope>NUCLEOTIDE SEQUENCE</scope>
    <source>
        <strain evidence="2">RIFCSPHIGHO2_01_FULL_AR10_44_11</strain>
    </source>
</reference>
<organism evidence="2 3">
    <name type="scientific">Candidatus Iainarchaeum sp</name>
    <dbReference type="NCBI Taxonomy" id="3101447"/>
    <lineage>
        <taxon>Archaea</taxon>
        <taxon>Candidatus Iainarchaeota</taxon>
        <taxon>Candidatus Iainarchaeia</taxon>
        <taxon>Candidatus Iainarchaeales</taxon>
        <taxon>Candidatus Iainarchaeaceae</taxon>
        <taxon>Candidatus Iainarchaeum</taxon>
    </lineage>
</organism>
<dbReference type="Proteomes" id="UP000677687">
    <property type="component" value="Unassembled WGS sequence"/>
</dbReference>
<protein>
    <recommendedName>
        <fullName evidence="1">PIN domain-containing protein</fullName>
    </recommendedName>
</protein>
<proteinExistence type="predicted"/>
<reference evidence="2" key="1">
    <citation type="submission" date="2021-03" db="EMBL/GenBank/DDBJ databases">
        <authorList>
            <person name="Jaffe A."/>
        </authorList>
    </citation>
    <scope>NUCLEOTIDE SEQUENCE</scope>
    <source>
        <strain evidence="2">RIFCSPHIGHO2_01_FULL_AR10_44_11</strain>
    </source>
</reference>